<evidence type="ECO:0000313" key="1">
    <source>
        <dbReference type="EMBL" id="KAJ2813798.1"/>
    </source>
</evidence>
<organism evidence="1 2">
    <name type="scientific">Coemansia furcata</name>
    <dbReference type="NCBI Taxonomy" id="417177"/>
    <lineage>
        <taxon>Eukaryota</taxon>
        <taxon>Fungi</taxon>
        <taxon>Fungi incertae sedis</taxon>
        <taxon>Zoopagomycota</taxon>
        <taxon>Kickxellomycotina</taxon>
        <taxon>Kickxellomycetes</taxon>
        <taxon>Kickxellales</taxon>
        <taxon>Kickxellaceae</taxon>
        <taxon>Coemansia</taxon>
    </lineage>
</organism>
<dbReference type="Proteomes" id="UP001140096">
    <property type="component" value="Unassembled WGS sequence"/>
</dbReference>
<sequence>MTYALIFLSLFHAVLYVACIYAAVAISPLEHSSSRDHPLVIRRRMRGALAATLASLVITALVLRPLDWVEQLGLSPHAAGGSLGVGLFLTLLLYLGPLWVGHLDGAFAWEHVRHSLRQAMWDAASWRNYAVGPLTEELVFRAATVPLWLASGLSPLVCVAVSPLVFAVAHVHHAVAAWCGGEALPKVLGRMAVQLAYTSVFGCYAAALFVRTRSVAGSVAAHVVCNVMGLPSVERIAEHGKYKYALWIAHVVGLLGMVLLFEPMTRPGVFV</sequence>
<keyword evidence="1" id="KW-0378">Hydrolase</keyword>
<gene>
    <name evidence="1" type="primary">RCE1</name>
    <name evidence="1" type="ORF">H4S07_000404</name>
</gene>
<reference evidence="1" key="1">
    <citation type="submission" date="2022-07" db="EMBL/GenBank/DDBJ databases">
        <title>Phylogenomic reconstructions and comparative analyses of Kickxellomycotina fungi.</title>
        <authorList>
            <person name="Reynolds N.K."/>
            <person name="Stajich J.E."/>
            <person name="Barry K."/>
            <person name="Grigoriev I.V."/>
            <person name="Crous P."/>
            <person name="Smith M.E."/>
        </authorList>
    </citation>
    <scope>NUCLEOTIDE SEQUENCE</scope>
    <source>
        <strain evidence="1">CBS 102833</strain>
    </source>
</reference>
<accession>A0ACC1LQA8</accession>
<evidence type="ECO:0000313" key="2">
    <source>
        <dbReference type="Proteomes" id="UP001140096"/>
    </source>
</evidence>
<keyword evidence="2" id="KW-1185">Reference proteome</keyword>
<keyword evidence="1" id="KW-0645">Protease</keyword>
<protein>
    <submittedName>
        <fullName evidence="1">CAAX prenyl protease</fullName>
    </submittedName>
</protein>
<dbReference type="EMBL" id="JANBUP010000020">
    <property type="protein sequence ID" value="KAJ2813798.1"/>
    <property type="molecule type" value="Genomic_DNA"/>
</dbReference>
<name>A0ACC1LQA8_9FUNG</name>
<comment type="caution">
    <text evidence="1">The sequence shown here is derived from an EMBL/GenBank/DDBJ whole genome shotgun (WGS) entry which is preliminary data.</text>
</comment>
<proteinExistence type="predicted"/>